<dbReference type="RefSeq" id="WP_050724673.1">
    <property type="nucleotide sequence ID" value="NZ_CP012332.1"/>
</dbReference>
<accession>A0A0K1P9T1</accession>
<proteinExistence type="predicted"/>
<dbReference type="EMBL" id="CP012332">
    <property type="protein sequence ID" value="AKU90191.1"/>
    <property type="molecule type" value="Genomic_DNA"/>
</dbReference>
<gene>
    <name evidence="2" type="ORF">AKJ08_0578</name>
</gene>
<dbReference type="AlphaFoldDB" id="A0A0K1P9T1"/>
<name>A0A0K1P9T1_9BACT</name>
<dbReference type="KEGG" id="vin:AKJ08_0578"/>
<reference evidence="2 3" key="1">
    <citation type="submission" date="2015-08" db="EMBL/GenBank/DDBJ databases">
        <authorList>
            <person name="Babu N.S."/>
            <person name="Beckwith C.J."/>
            <person name="Beseler K.G."/>
            <person name="Brison A."/>
            <person name="Carone J.V."/>
            <person name="Caskin T.P."/>
            <person name="Diamond M."/>
            <person name="Durham M.E."/>
            <person name="Foxe J.M."/>
            <person name="Go M."/>
            <person name="Henderson B.A."/>
            <person name="Jones I.B."/>
            <person name="McGettigan J.A."/>
            <person name="Micheletti S.J."/>
            <person name="Nasrallah M.E."/>
            <person name="Ortiz D."/>
            <person name="Piller C.R."/>
            <person name="Privatt S.R."/>
            <person name="Schneider S.L."/>
            <person name="Sharp S."/>
            <person name="Smith T.C."/>
            <person name="Stanton J.D."/>
            <person name="Ullery H.E."/>
            <person name="Wilson R.J."/>
            <person name="Serrano M.G."/>
            <person name="Buck G."/>
            <person name="Lee V."/>
            <person name="Wang Y."/>
            <person name="Carvalho R."/>
            <person name="Voegtly L."/>
            <person name="Shi R."/>
            <person name="Duckworth R."/>
            <person name="Johnson A."/>
            <person name="Loviza R."/>
            <person name="Walstead R."/>
            <person name="Shah Z."/>
            <person name="Kiflezghi M."/>
            <person name="Wade K."/>
            <person name="Ball S.L."/>
            <person name="Bradley K.W."/>
            <person name="Asai D.J."/>
            <person name="Bowman C.A."/>
            <person name="Russell D.A."/>
            <person name="Pope W.H."/>
            <person name="Jacobs-Sera D."/>
            <person name="Hendrix R.W."/>
            <person name="Hatfull G.F."/>
        </authorList>
    </citation>
    <scope>NUCLEOTIDE SEQUENCE [LARGE SCALE GENOMIC DNA]</scope>
    <source>
        <strain evidence="2 3">DSM 27710</strain>
    </source>
</reference>
<feature type="transmembrane region" description="Helical" evidence="1">
    <location>
        <begin position="64"/>
        <end position="87"/>
    </location>
</feature>
<dbReference type="Proteomes" id="UP000055590">
    <property type="component" value="Chromosome"/>
</dbReference>
<sequence>MAKVAMKNFLRLLLGGAFAGLVAGLVLGFYLIFVGLPDSDPWLVARLAGVGLFGDAVFSNAPGAILVSLLIHLGVSMGWGVLFAAVIHGEPKGLTFFAAIAWAFVAWAVMSYAIGPAMAAGPMIQGIPIGRMITGHALFGVALGLAFVPFQRRDQSPGRIRRPVHA</sequence>
<keyword evidence="1" id="KW-0812">Transmembrane</keyword>
<keyword evidence="1" id="KW-1133">Transmembrane helix</keyword>
<evidence type="ECO:0000313" key="2">
    <source>
        <dbReference type="EMBL" id="AKU90191.1"/>
    </source>
</evidence>
<protein>
    <recommendedName>
        <fullName evidence="4">DUF1440 domain-containing protein</fullName>
    </recommendedName>
</protein>
<feature type="transmembrane region" description="Helical" evidence="1">
    <location>
        <begin position="129"/>
        <end position="150"/>
    </location>
</feature>
<evidence type="ECO:0000313" key="3">
    <source>
        <dbReference type="Proteomes" id="UP000055590"/>
    </source>
</evidence>
<evidence type="ECO:0000256" key="1">
    <source>
        <dbReference type="SAM" id="Phobius"/>
    </source>
</evidence>
<feature type="transmembrane region" description="Helical" evidence="1">
    <location>
        <begin position="12"/>
        <end position="33"/>
    </location>
</feature>
<keyword evidence="1" id="KW-0472">Membrane</keyword>
<dbReference type="STRING" id="1391653.AKJ08_0578"/>
<keyword evidence="3" id="KW-1185">Reference proteome</keyword>
<evidence type="ECO:0008006" key="4">
    <source>
        <dbReference type="Google" id="ProtNLM"/>
    </source>
</evidence>
<organism evidence="2 3">
    <name type="scientific">Vulgatibacter incomptus</name>
    <dbReference type="NCBI Taxonomy" id="1391653"/>
    <lineage>
        <taxon>Bacteria</taxon>
        <taxon>Pseudomonadati</taxon>
        <taxon>Myxococcota</taxon>
        <taxon>Myxococcia</taxon>
        <taxon>Myxococcales</taxon>
        <taxon>Cystobacterineae</taxon>
        <taxon>Vulgatibacteraceae</taxon>
        <taxon>Vulgatibacter</taxon>
    </lineage>
</organism>
<feature type="transmembrane region" description="Helical" evidence="1">
    <location>
        <begin position="94"/>
        <end position="114"/>
    </location>
</feature>